<dbReference type="PANTHER" id="PTHR42791:SF1">
    <property type="entry name" value="N-ACETYLTRANSFERASE DOMAIN-CONTAINING PROTEIN"/>
    <property type="match status" value="1"/>
</dbReference>
<dbReference type="PANTHER" id="PTHR42791">
    <property type="entry name" value="GNAT FAMILY ACETYLTRANSFERASE"/>
    <property type="match status" value="1"/>
</dbReference>
<dbReference type="InterPro" id="IPR052523">
    <property type="entry name" value="Trichothecene_AcTrans"/>
</dbReference>
<dbReference type="PROSITE" id="PS51186">
    <property type="entry name" value="GNAT"/>
    <property type="match status" value="1"/>
</dbReference>
<comment type="caution">
    <text evidence="3">The sequence shown here is derived from an EMBL/GenBank/DDBJ whole genome shotgun (WGS) entry which is preliminary data.</text>
</comment>
<proteinExistence type="predicted"/>
<dbReference type="RefSeq" id="WP_344310430.1">
    <property type="nucleotide sequence ID" value="NZ_BAAANO010000030.1"/>
</dbReference>
<dbReference type="Pfam" id="PF13508">
    <property type="entry name" value="Acetyltransf_7"/>
    <property type="match status" value="1"/>
</dbReference>
<dbReference type="Gene3D" id="3.40.630.30">
    <property type="match status" value="1"/>
</dbReference>
<dbReference type="Proteomes" id="UP001500755">
    <property type="component" value="Unassembled WGS sequence"/>
</dbReference>
<gene>
    <name evidence="3" type="ORF">GCM10009755_26410</name>
</gene>
<feature type="compositionally biased region" description="Low complexity" evidence="1">
    <location>
        <begin position="129"/>
        <end position="140"/>
    </location>
</feature>
<evidence type="ECO:0000313" key="3">
    <source>
        <dbReference type="EMBL" id="GAA2013457.1"/>
    </source>
</evidence>
<dbReference type="CDD" id="cd04301">
    <property type="entry name" value="NAT_SF"/>
    <property type="match status" value="1"/>
</dbReference>
<dbReference type="SUPFAM" id="SSF55729">
    <property type="entry name" value="Acyl-CoA N-acyltransferases (Nat)"/>
    <property type="match status" value="1"/>
</dbReference>
<feature type="region of interest" description="Disordered" evidence="1">
    <location>
        <begin position="108"/>
        <end position="144"/>
    </location>
</feature>
<protein>
    <recommendedName>
        <fullName evidence="2">N-acetyltransferase domain-containing protein</fullName>
    </recommendedName>
</protein>
<dbReference type="InterPro" id="IPR016181">
    <property type="entry name" value="Acyl_CoA_acyltransferase"/>
</dbReference>
<dbReference type="EMBL" id="BAAANO010000030">
    <property type="protein sequence ID" value="GAA2013457.1"/>
    <property type="molecule type" value="Genomic_DNA"/>
</dbReference>
<evidence type="ECO:0000313" key="4">
    <source>
        <dbReference type="Proteomes" id="UP001500755"/>
    </source>
</evidence>
<accession>A0ABN2TLW9</accession>
<keyword evidence="4" id="KW-1185">Reference proteome</keyword>
<feature type="domain" description="N-acetyltransferase" evidence="2">
    <location>
        <begin position="176"/>
        <end position="254"/>
    </location>
</feature>
<evidence type="ECO:0000256" key="1">
    <source>
        <dbReference type="SAM" id="MobiDB-lite"/>
    </source>
</evidence>
<evidence type="ECO:0000259" key="2">
    <source>
        <dbReference type="PROSITE" id="PS51186"/>
    </source>
</evidence>
<sequence>MENGLDVEMRKACPHDLPEVRAVIARAFVSDPLMRALFPEPAETPVIPVGREAGGGGRADASRLSAIALFYGPSVESAVLAGRVWVAEAGGIVCGAAVWDFPDDGGSARGGRNGARASSDERPGGVPDGGLPRPGVVLPPSSEVLPRPGEAAVRVLGERTAIRLSSGMRAARPDDARRRPEAGWPYLADLAVDPSVQGGGVGGRLLDHCLQEITEPTWLETTNPRNRSFYARHGYEVTHIGVMGGLGVTNRTGTTSETGLVSGAAEKSDVGVTAGEPGLGVETARMVRKGGNAVA</sequence>
<organism evidence="3 4">
    <name type="scientific">Brevibacterium samyangense</name>
    <dbReference type="NCBI Taxonomy" id="366888"/>
    <lineage>
        <taxon>Bacteria</taxon>
        <taxon>Bacillati</taxon>
        <taxon>Actinomycetota</taxon>
        <taxon>Actinomycetes</taxon>
        <taxon>Micrococcales</taxon>
        <taxon>Brevibacteriaceae</taxon>
        <taxon>Brevibacterium</taxon>
    </lineage>
</organism>
<name>A0ABN2TLW9_9MICO</name>
<reference evidence="3 4" key="1">
    <citation type="journal article" date="2019" name="Int. J. Syst. Evol. Microbiol.">
        <title>The Global Catalogue of Microorganisms (GCM) 10K type strain sequencing project: providing services to taxonomists for standard genome sequencing and annotation.</title>
        <authorList>
            <consortium name="The Broad Institute Genomics Platform"/>
            <consortium name="The Broad Institute Genome Sequencing Center for Infectious Disease"/>
            <person name="Wu L."/>
            <person name="Ma J."/>
        </authorList>
    </citation>
    <scope>NUCLEOTIDE SEQUENCE [LARGE SCALE GENOMIC DNA]</scope>
    <source>
        <strain evidence="3 4">JCM 14546</strain>
    </source>
</reference>
<dbReference type="InterPro" id="IPR000182">
    <property type="entry name" value="GNAT_dom"/>
</dbReference>